<keyword evidence="1" id="KW-0001">2Fe-2S</keyword>
<evidence type="ECO:0000313" key="7">
    <source>
        <dbReference type="EMBL" id="RAI40860.1"/>
    </source>
</evidence>
<dbReference type="PANTHER" id="PTHR44379:SF5">
    <property type="entry name" value="OXIDOREDUCTASE WITH IRON-SULFUR SUBUNIT"/>
    <property type="match status" value="1"/>
</dbReference>
<dbReference type="OrthoDB" id="9806714at2"/>
<dbReference type="InterPro" id="IPR036884">
    <property type="entry name" value="2Fe-2S-bd_dom_sf"/>
</dbReference>
<keyword evidence="5" id="KW-0411">Iron-sulfur</keyword>
<dbReference type="GO" id="GO:0016491">
    <property type="term" value="F:oxidoreductase activity"/>
    <property type="evidence" value="ECO:0007669"/>
    <property type="project" value="UniProtKB-KW"/>
</dbReference>
<feature type="domain" description="2Fe-2S ferredoxin-type" evidence="6">
    <location>
        <begin position="8"/>
        <end position="83"/>
    </location>
</feature>
<proteinExistence type="predicted"/>
<evidence type="ECO:0000256" key="3">
    <source>
        <dbReference type="ARBA" id="ARBA00023002"/>
    </source>
</evidence>
<keyword evidence="4" id="KW-0408">Iron</keyword>
<dbReference type="SUPFAM" id="SSF47741">
    <property type="entry name" value="CO dehydrogenase ISP C-domain like"/>
    <property type="match status" value="1"/>
</dbReference>
<keyword evidence="3" id="KW-0560">Oxidoreductase</keyword>
<dbReference type="Gene3D" id="1.10.150.120">
    <property type="entry name" value="[2Fe-2S]-binding domain"/>
    <property type="match status" value="1"/>
</dbReference>
<reference evidence="7 8" key="1">
    <citation type="submission" date="2017-07" db="EMBL/GenBank/DDBJ databases">
        <title>Draft Genome Sequences of Select Purple Nonsulfur Bacteria.</title>
        <authorList>
            <person name="Lasarre B."/>
            <person name="Mckinlay J.B."/>
        </authorList>
    </citation>
    <scope>NUCLEOTIDE SEQUENCE [LARGE SCALE GENOMIC DNA]</scope>
    <source>
        <strain evidence="7 8">DSM 5909</strain>
    </source>
</reference>
<keyword evidence="8" id="KW-1185">Reference proteome</keyword>
<dbReference type="InterPro" id="IPR051452">
    <property type="entry name" value="Diverse_Oxidoreductases"/>
</dbReference>
<dbReference type="InterPro" id="IPR012675">
    <property type="entry name" value="Beta-grasp_dom_sf"/>
</dbReference>
<dbReference type="GO" id="GO:0051537">
    <property type="term" value="F:2 iron, 2 sulfur cluster binding"/>
    <property type="evidence" value="ECO:0007669"/>
    <property type="project" value="UniProtKB-KW"/>
</dbReference>
<evidence type="ECO:0000259" key="6">
    <source>
        <dbReference type="PROSITE" id="PS51085"/>
    </source>
</evidence>
<keyword evidence="2" id="KW-0479">Metal-binding</keyword>
<accession>A0A327KPN5</accession>
<evidence type="ECO:0000256" key="2">
    <source>
        <dbReference type="ARBA" id="ARBA00022723"/>
    </source>
</evidence>
<evidence type="ECO:0000256" key="1">
    <source>
        <dbReference type="ARBA" id="ARBA00022714"/>
    </source>
</evidence>
<dbReference type="PANTHER" id="PTHR44379">
    <property type="entry name" value="OXIDOREDUCTASE WITH IRON-SULFUR SUBUNIT"/>
    <property type="match status" value="1"/>
</dbReference>
<dbReference type="Pfam" id="PF01799">
    <property type="entry name" value="Fer2_2"/>
    <property type="match status" value="1"/>
</dbReference>
<dbReference type="Gene3D" id="3.10.20.30">
    <property type="match status" value="1"/>
</dbReference>
<dbReference type="Pfam" id="PF00111">
    <property type="entry name" value="Fer2"/>
    <property type="match status" value="1"/>
</dbReference>
<dbReference type="Proteomes" id="UP000249130">
    <property type="component" value="Unassembled WGS sequence"/>
</dbReference>
<sequence length="164" mass="17482">MDASETVKKIRFTLNGRPVSATVESHVDLVDLLRRFDLGGARESCGQGLCGCCTVVVDGVAMSGCLTLAQLVDGKRVDTIEGLDQTGALSPVQQAFIDEGAFQCGFCTPGFVLMTHQLLERNPDPSEPEIRDYLAGNLCRCAAYPEIIRAVKSAASRMRASAAA</sequence>
<gene>
    <name evidence="7" type="ORF">CH341_22905</name>
</gene>
<comment type="caution">
    <text evidence="7">The sequence shown here is derived from an EMBL/GenBank/DDBJ whole genome shotgun (WGS) entry which is preliminary data.</text>
</comment>
<evidence type="ECO:0000313" key="8">
    <source>
        <dbReference type="Proteomes" id="UP000249130"/>
    </source>
</evidence>
<organism evidence="7 8">
    <name type="scientific">Rhodoplanes roseus</name>
    <dbReference type="NCBI Taxonomy" id="29409"/>
    <lineage>
        <taxon>Bacteria</taxon>
        <taxon>Pseudomonadati</taxon>
        <taxon>Pseudomonadota</taxon>
        <taxon>Alphaproteobacteria</taxon>
        <taxon>Hyphomicrobiales</taxon>
        <taxon>Nitrobacteraceae</taxon>
        <taxon>Rhodoplanes</taxon>
    </lineage>
</organism>
<dbReference type="InterPro" id="IPR002888">
    <property type="entry name" value="2Fe-2S-bd"/>
</dbReference>
<protein>
    <submittedName>
        <fullName evidence="7">Ferredoxin</fullName>
    </submittedName>
</protein>
<name>A0A327KPN5_9BRAD</name>
<dbReference type="AlphaFoldDB" id="A0A327KPN5"/>
<dbReference type="InterPro" id="IPR036010">
    <property type="entry name" value="2Fe-2S_ferredoxin-like_sf"/>
</dbReference>
<dbReference type="InterPro" id="IPR001041">
    <property type="entry name" value="2Fe-2S_ferredoxin-type"/>
</dbReference>
<dbReference type="GO" id="GO:0046872">
    <property type="term" value="F:metal ion binding"/>
    <property type="evidence" value="ECO:0007669"/>
    <property type="project" value="UniProtKB-KW"/>
</dbReference>
<dbReference type="PROSITE" id="PS51085">
    <property type="entry name" value="2FE2S_FER_2"/>
    <property type="match status" value="1"/>
</dbReference>
<dbReference type="FunFam" id="1.10.150.120:FF:000003">
    <property type="entry name" value="Carbon monoxide dehydrogenase, small subunit"/>
    <property type="match status" value="1"/>
</dbReference>
<dbReference type="RefSeq" id="WP_111421333.1">
    <property type="nucleotide sequence ID" value="NZ_NPEX01000214.1"/>
</dbReference>
<dbReference type="SUPFAM" id="SSF54292">
    <property type="entry name" value="2Fe-2S ferredoxin-like"/>
    <property type="match status" value="1"/>
</dbReference>
<evidence type="ECO:0000256" key="5">
    <source>
        <dbReference type="ARBA" id="ARBA00023014"/>
    </source>
</evidence>
<evidence type="ECO:0000256" key="4">
    <source>
        <dbReference type="ARBA" id="ARBA00023004"/>
    </source>
</evidence>
<dbReference type="EMBL" id="NPEX01000214">
    <property type="protein sequence ID" value="RAI40860.1"/>
    <property type="molecule type" value="Genomic_DNA"/>
</dbReference>